<name>A0A8S5P5Q5_9CAUD</name>
<evidence type="ECO:0000313" key="1">
    <source>
        <dbReference type="EMBL" id="DAE01989.1"/>
    </source>
</evidence>
<protein>
    <submittedName>
        <fullName evidence="1">Uncharacterized protein</fullName>
    </submittedName>
</protein>
<sequence length="39" mass="4737">MRRNWLSRCLSTIECPLECNMGKIWQKLPLPIFCPFFTY</sequence>
<proteinExistence type="predicted"/>
<reference evidence="1" key="1">
    <citation type="journal article" date="2021" name="Proc. Natl. Acad. Sci. U.S.A.">
        <title>A Catalog of Tens of Thousands of Viruses from Human Metagenomes Reveals Hidden Associations with Chronic Diseases.</title>
        <authorList>
            <person name="Tisza M.J."/>
            <person name="Buck C.B."/>
        </authorList>
    </citation>
    <scope>NUCLEOTIDE SEQUENCE</scope>
    <source>
        <strain evidence="1">Ctiam3</strain>
    </source>
</reference>
<dbReference type="EMBL" id="BK015338">
    <property type="protein sequence ID" value="DAE01989.1"/>
    <property type="molecule type" value="Genomic_DNA"/>
</dbReference>
<organism evidence="1">
    <name type="scientific">Siphoviridae sp. ctiam3</name>
    <dbReference type="NCBI Taxonomy" id="2825624"/>
    <lineage>
        <taxon>Viruses</taxon>
        <taxon>Duplodnaviria</taxon>
        <taxon>Heunggongvirae</taxon>
        <taxon>Uroviricota</taxon>
        <taxon>Caudoviricetes</taxon>
    </lineage>
</organism>
<accession>A0A8S5P5Q5</accession>